<protein>
    <submittedName>
        <fullName evidence="1">Uncharacterized protein</fullName>
    </submittedName>
</protein>
<evidence type="ECO:0000313" key="1">
    <source>
        <dbReference type="EMBL" id="KXA40752.1"/>
    </source>
</evidence>
<accession>A0A133QCY4</accession>
<proteinExistence type="predicted"/>
<organism evidence="1 2">
    <name type="scientific">Prevotella corporis</name>
    <dbReference type="NCBI Taxonomy" id="28128"/>
    <lineage>
        <taxon>Bacteria</taxon>
        <taxon>Pseudomonadati</taxon>
        <taxon>Bacteroidota</taxon>
        <taxon>Bacteroidia</taxon>
        <taxon>Bacteroidales</taxon>
        <taxon>Prevotellaceae</taxon>
        <taxon>Prevotella</taxon>
    </lineage>
</organism>
<reference evidence="2" key="1">
    <citation type="submission" date="2016-01" db="EMBL/GenBank/DDBJ databases">
        <authorList>
            <person name="Mitreva M."/>
            <person name="Pepin K.H."/>
            <person name="Mihindukulasuriya K.A."/>
            <person name="Fulton R."/>
            <person name="Fronick C."/>
            <person name="O'Laughlin M."/>
            <person name="Miner T."/>
            <person name="Herter B."/>
            <person name="Rosa B.A."/>
            <person name="Cordes M."/>
            <person name="Tomlinson C."/>
            <person name="Wollam A."/>
            <person name="Palsikar V.B."/>
            <person name="Mardis E.R."/>
            <person name="Wilson R.K."/>
        </authorList>
    </citation>
    <scope>NUCLEOTIDE SEQUENCE [LARGE SCALE GENOMIC DNA]</scope>
    <source>
        <strain evidence="2">MJR7716</strain>
    </source>
</reference>
<sequence>MFTFVNSFHHLIDCLKPEKLGEALIRNWSLEFELFLFDSELLVCRSNKAVAGCGERVR</sequence>
<name>A0A133QCY4_9BACT</name>
<gene>
    <name evidence="1" type="ORF">HMPREF3226_01013</name>
</gene>
<dbReference type="EMBL" id="LRQG01000061">
    <property type="protein sequence ID" value="KXA40752.1"/>
    <property type="molecule type" value="Genomic_DNA"/>
</dbReference>
<evidence type="ECO:0000313" key="2">
    <source>
        <dbReference type="Proteomes" id="UP000070533"/>
    </source>
</evidence>
<dbReference type="PATRIC" id="fig|28128.5.peg.1022"/>
<dbReference type="Proteomes" id="UP000070533">
    <property type="component" value="Unassembled WGS sequence"/>
</dbReference>
<dbReference type="AlphaFoldDB" id="A0A133QCY4"/>
<comment type="caution">
    <text evidence="1">The sequence shown here is derived from an EMBL/GenBank/DDBJ whole genome shotgun (WGS) entry which is preliminary data.</text>
</comment>
<keyword evidence="2" id="KW-1185">Reference proteome</keyword>